<comment type="catalytic activity">
    <reaction evidence="14">
        <text>2 nitric oxide + NADH + 2 O2 = 2 nitrate + NAD(+) + H(+)</text>
        <dbReference type="Rhea" id="RHEA:19469"/>
        <dbReference type="ChEBI" id="CHEBI:15378"/>
        <dbReference type="ChEBI" id="CHEBI:15379"/>
        <dbReference type="ChEBI" id="CHEBI:16480"/>
        <dbReference type="ChEBI" id="CHEBI:17632"/>
        <dbReference type="ChEBI" id="CHEBI:57540"/>
        <dbReference type="ChEBI" id="CHEBI:57945"/>
        <dbReference type="EC" id="1.14.12.17"/>
    </reaction>
</comment>
<keyword evidence="8" id="KW-0479">Metal-binding</keyword>
<dbReference type="InterPro" id="IPR039261">
    <property type="entry name" value="FNR_nucleotide-bd"/>
</dbReference>
<evidence type="ECO:0000256" key="13">
    <source>
        <dbReference type="ARBA" id="ARBA00023027"/>
    </source>
</evidence>
<dbReference type="GO" id="GO:0046210">
    <property type="term" value="P:nitric oxide catabolic process"/>
    <property type="evidence" value="ECO:0007669"/>
    <property type="project" value="TreeGrafter"/>
</dbReference>
<dbReference type="RefSeq" id="XP_003955859.1">
    <property type="nucleotide sequence ID" value="XM_003955810.1"/>
</dbReference>
<feature type="domain" description="FAD-binding FR-type" evidence="18">
    <location>
        <begin position="147"/>
        <end position="263"/>
    </location>
</feature>
<evidence type="ECO:0000256" key="5">
    <source>
        <dbReference type="ARBA" id="ARBA00022575"/>
    </source>
</evidence>
<dbReference type="InterPro" id="IPR017927">
    <property type="entry name" value="FAD-bd_FR_type"/>
</dbReference>
<evidence type="ECO:0000256" key="7">
    <source>
        <dbReference type="ARBA" id="ARBA00022630"/>
    </source>
</evidence>
<proteinExistence type="inferred from homology"/>
<dbReference type="FunFam" id="1.10.490.10:FF:000003">
    <property type="entry name" value="Flavohemoprotein"/>
    <property type="match status" value="1"/>
</dbReference>
<dbReference type="InterPro" id="IPR000971">
    <property type="entry name" value="Globin"/>
</dbReference>
<dbReference type="SUPFAM" id="SSF63380">
    <property type="entry name" value="Riboflavin synthase domain-like"/>
    <property type="match status" value="1"/>
</dbReference>
<dbReference type="CDD" id="cd14777">
    <property type="entry name" value="Yhb1-globin-like"/>
    <property type="match status" value="1"/>
</dbReference>
<dbReference type="GO" id="GO:0034599">
    <property type="term" value="P:cellular response to oxidative stress"/>
    <property type="evidence" value="ECO:0007669"/>
    <property type="project" value="EnsemblFungi"/>
</dbReference>
<keyword evidence="11" id="KW-0560">Oxidoreductase</keyword>
<keyword evidence="20" id="KW-1185">Reference proteome</keyword>
<dbReference type="STRING" id="1071382.H2AQS4"/>
<dbReference type="GO" id="GO:0005829">
    <property type="term" value="C:cytosol"/>
    <property type="evidence" value="ECO:0007669"/>
    <property type="project" value="EnsemblFungi"/>
</dbReference>
<dbReference type="OrthoDB" id="436496at2759"/>
<keyword evidence="5" id="KW-0216">Detoxification</keyword>
<dbReference type="GO" id="GO:0019825">
    <property type="term" value="F:oxygen binding"/>
    <property type="evidence" value="ECO:0007669"/>
    <property type="project" value="InterPro"/>
</dbReference>
<dbReference type="CDD" id="cd06184">
    <property type="entry name" value="flavohem_like_fad_nad_binding"/>
    <property type="match status" value="1"/>
</dbReference>
<evidence type="ECO:0000259" key="18">
    <source>
        <dbReference type="PROSITE" id="PS51384"/>
    </source>
</evidence>
<dbReference type="FunCoup" id="H2AQS4">
    <property type="interactions" value="436"/>
</dbReference>
<dbReference type="GO" id="GO:0071500">
    <property type="term" value="P:cellular response to nitrosative stress"/>
    <property type="evidence" value="ECO:0007669"/>
    <property type="project" value="TreeGrafter"/>
</dbReference>
<dbReference type="GO" id="GO:0046872">
    <property type="term" value="F:metal ion binding"/>
    <property type="evidence" value="ECO:0007669"/>
    <property type="project" value="UniProtKB-KW"/>
</dbReference>
<dbReference type="Gene3D" id="1.10.490.10">
    <property type="entry name" value="Globins"/>
    <property type="match status" value="1"/>
</dbReference>
<evidence type="ECO:0000259" key="17">
    <source>
        <dbReference type="PROSITE" id="PS01033"/>
    </source>
</evidence>
<evidence type="ECO:0000256" key="10">
    <source>
        <dbReference type="ARBA" id="ARBA00022857"/>
    </source>
</evidence>
<dbReference type="PANTHER" id="PTHR43396">
    <property type="entry name" value="FLAVOHEMOPROTEIN"/>
    <property type="match status" value="1"/>
</dbReference>
<evidence type="ECO:0000256" key="3">
    <source>
        <dbReference type="ARBA" id="ARBA00006401"/>
    </source>
</evidence>
<evidence type="ECO:0000256" key="9">
    <source>
        <dbReference type="ARBA" id="ARBA00022827"/>
    </source>
</evidence>
<reference evidence="19 20" key="1">
    <citation type="journal article" date="2011" name="Proc. Natl. Acad. Sci. U.S.A.">
        <title>Evolutionary erosion of yeast sex chromosomes by mating-type switching accidents.</title>
        <authorList>
            <person name="Gordon J.L."/>
            <person name="Armisen D."/>
            <person name="Proux-Wera E."/>
            <person name="Oheigeartaigh S.S."/>
            <person name="Byrne K.P."/>
            <person name="Wolfe K.H."/>
        </authorList>
    </citation>
    <scope>NUCLEOTIDE SEQUENCE [LARGE SCALE GENOMIC DNA]</scope>
    <source>
        <strain evidence="20">ATCC 22294 / BCRC 22015 / CBS 2517 / CECT 1963 / NBRC 1671 / NRRL Y-8276</strain>
    </source>
</reference>
<dbReference type="GO" id="GO:0071218">
    <property type="term" value="P:cellular response to misfolded protein"/>
    <property type="evidence" value="ECO:0007669"/>
    <property type="project" value="EnsemblFungi"/>
</dbReference>
<dbReference type="InterPro" id="IPR001433">
    <property type="entry name" value="OxRdtase_FAD/NAD-bd"/>
</dbReference>
<dbReference type="Pfam" id="PF00042">
    <property type="entry name" value="Globin"/>
    <property type="match status" value="1"/>
</dbReference>
<keyword evidence="6" id="KW-0349">Heme</keyword>
<dbReference type="PROSITE" id="PS01033">
    <property type="entry name" value="GLOBIN"/>
    <property type="match status" value="1"/>
</dbReference>
<dbReference type="PROSITE" id="PS51384">
    <property type="entry name" value="FAD_FR"/>
    <property type="match status" value="1"/>
</dbReference>
<evidence type="ECO:0000313" key="20">
    <source>
        <dbReference type="Proteomes" id="UP000005220"/>
    </source>
</evidence>
<dbReference type="EC" id="1.14.12.17" evidence="4"/>
<keyword evidence="7" id="KW-0285">Flavoprotein</keyword>
<dbReference type="FunFam" id="3.40.50.80:FF:000010">
    <property type="entry name" value="Flavohemoprotein"/>
    <property type="match status" value="1"/>
</dbReference>
<evidence type="ECO:0000256" key="14">
    <source>
        <dbReference type="ARBA" id="ARBA00048649"/>
    </source>
</evidence>
<dbReference type="Pfam" id="PF00970">
    <property type="entry name" value="FAD_binding_6"/>
    <property type="match status" value="1"/>
</dbReference>
<dbReference type="InterPro" id="IPR009050">
    <property type="entry name" value="Globin-like_sf"/>
</dbReference>
<organism evidence="19 20">
    <name type="scientific">Kazachstania africana (strain ATCC 22294 / BCRC 22015 / CBS 2517 / CECT 1963 / NBRC 1671 / NRRL Y-8276)</name>
    <name type="common">Yeast</name>
    <name type="synonym">Kluyveromyces africanus</name>
    <dbReference type="NCBI Taxonomy" id="1071382"/>
    <lineage>
        <taxon>Eukaryota</taxon>
        <taxon>Fungi</taxon>
        <taxon>Dikarya</taxon>
        <taxon>Ascomycota</taxon>
        <taxon>Saccharomycotina</taxon>
        <taxon>Saccharomycetes</taxon>
        <taxon>Saccharomycetales</taxon>
        <taxon>Saccharomycetaceae</taxon>
        <taxon>Kazachstania</taxon>
    </lineage>
</organism>
<dbReference type="GO" id="GO:0009636">
    <property type="term" value="P:response to toxic substance"/>
    <property type="evidence" value="ECO:0007669"/>
    <property type="project" value="UniProtKB-KW"/>
</dbReference>
<comment type="function">
    <text evidence="16">In the presence of oxygen and NADH, it has NADH oxidase activity, which leads to the generation of superoxide and H(2)O(2). Under anaerobic conditions, it also exhibits nitric oxide reductase and FAD reductase activities. However, all these reactions are much lower than NOD activity.</text>
</comment>
<keyword evidence="10" id="KW-0521">NADP</keyword>
<dbReference type="SUPFAM" id="SSF46458">
    <property type="entry name" value="Globin-like"/>
    <property type="match status" value="1"/>
</dbReference>
<comment type="cofactor">
    <cofactor evidence="1">
        <name>heme b</name>
        <dbReference type="ChEBI" id="CHEBI:60344"/>
    </cofactor>
</comment>
<dbReference type="GeneID" id="13883263"/>
<dbReference type="EMBL" id="HE650822">
    <property type="protein sequence ID" value="CCF56724.1"/>
    <property type="molecule type" value="Genomic_DNA"/>
</dbReference>
<dbReference type="Gene3D" id="2.40.30.10">
    <property type="entry name" value="Translation factors"/>
    <property type="match status" value="1"/>
</dbReference>
<dbReference type="InterPro" id="IPR008333">
    <property type="entry name" value="Cbr1-like_FAD-bd_dom"/>
</dbReference>
<keyword evidence="9" id="KW-0274">FAD</keyword>
<comment type="catalytic activity">
    <reaction evidence="15">
        <text>2 nitric oxide + NADPH + 2 O2 = 2 nitrate + NADP(+) + H(+)</text>
        <dbReference type="Rhea" id="RHEA:19465"/>
        <dbReference type="ChEBI" id="CHEBI:15378"/>
        <dbReference type="ChEBI" id="CHEBI:15379"/>
        <dbReference type="ChEBI" id="CHEBI:16480"/>
        <dbReference type="ChEBI" id="CHEBI:17632"/>
        <dbReference type="ChEBI" id="CHEBI:57783"/>
        <dbReference type="ChEBI" id="CHEBI:58349"/>
        <dbReference type="EC" id="1.14.12.17"/>
    </reaction>
</comment>
<evidence type="ECO:0000256" key="16">
    <source>
        <dbReference type="ARBA" id="ARBA00056398"/>
    </source>
</evidence>
<evidence type="ECO:0000256" key="12">
    <source>
        <dbReference type="ARBA" id="ARBA00023004"/>
    </source>
</evidence>
<evidence type="ECO:0000256" key="1">
    <source>
        <dbReference type="ARBA" id="ARBA00001970"/>
    </source>
</evidence>
<dbReference type="GO" id="GO:1902170">
    <property type="term" value="P:cellular response to reactive nitrogen species"/>
    <property type="evidence" value="ECO:0007669"/>
    <property type="project" value="EnsemblFungi"/>
</dbReference>
<name>H2AQS4_KAZAF</name>
<evidence type="ECO:0000313" key="19">
    <source>
        <dbReference type="EMBL" id="CCF56724.1"/>
    </source>
</evidence>
<comment type="cofactor">
    <cofactor evidence="2">
        <name>FAD</name>
        <dbReference type="ChEBI" id="CHEBI:57692"/>
    </cofactor>
</comment>
<dbReference type="InterPro" id="IPR017938">
    <property type="entry name" value="Riboflavin_synthase-like_b-brl"/>
</dbReference>
<evidence type="ECO:0000256" key="2">
    <source>
        <dbReference type="ARBA" id="ARBA00001974"/>
    </source>
</evidence>
<sequence length="397" mass="44242">MLSAETRTIVKATVPVLEQYGTTITKTFYNNMLSEHKELLNIFNKINQKKGAQPTALATTVIAAAKNIDDLSVLIAHVNQIGHKHRALQIKPEHYPIVGHHLLGAIKEVLGDAATPEILQAWAEAYEEIANVFITVEKKMYDEAAWDGWKPFTVVKKEKVASDIYEFTVKPEADSGIDLKQLPITAGQYITVNTHPTRENNQYDALRHYSLCSVSTNDGIRFAVKLESSENNPMGLVSEFLHKDVNVGDKLKLSAPAGDFALNEKLIEQNEIPIVLLASGVGVTPLLAMLETQVQRNPNRPIYWIQASHDVSTQAFVPQVDELLGKCPSVTKHIVHSKVNGRIDDNFLKANIPNHADVYICGSLEFMQAMIDHLKVLEHKADMIHYEPFGPKMATLR</sequence>
<dbReference type="GO" id="GO:0016966">
    <property type="term" value="F:nitric oxide reductase activity"/>
    <property type="evidence" value="ECO:0007669"/>
    <property type="project" value="EnsemblFungi"/>
</dbReference>
<dbReference type="GO" id="GO:0020037">
    <property type="term" value="F:heme binding"/>
    <property type="evidence" value="ECO:0007669"/>
    <property type="project" value="InterPro"/>
</dbReference>
<evidence type="ECO:0000256" key="4">
    <source>
        <dbReference type="ARBA" id="ARBA00012229"/>
    </source>
</evidence>
<dbReference type="GO" id="GO:0071949">
    <property type="term" value="F:FAD binding"/>
    <property type="evidence" value="ECO:0007669"/>
    <property type="project" value="TreeGrafter"/>
</dbReference>
<evidence type="ECO:0000256" key="8">
    <source>
        <dbReference type="ARBA" id="ARBA00022723"/>
    </source>
</evidence>
<dbReference type="eggNOG" id="KOG3378">
    <property type="taxonomic scope" value="Eukaryota"/>
</dbReference>
<gene>
    <name evidence="19" type="primary">KAFR0B04280</name>
    <name evidence="19" type="ORF">KAFR_0B04280</name>
</gene>
<dbReference type="InParanoid" id="H2AQS4"/>
<comment type="similarity">
    <text evidence="3">In the C-terminal section; belongs to the flavoprotein pyridine nucleotide cytochrome reductase family.</text>
</comment>
<feature type="domain" description="Globin" evidence="17">
    <location>
        <begin position="1"/>
        <end position="138"/>
    </location>
</feature>
<dbReference type="GO" id="GO:0005759">
    <property type="term" value="C:mitochondrial matrix"/>
    <property type="evidence" value="ECO:0007669"/>
    <property type="project" value="EnsemblFungi"/>
</dbReference>
<keyword evidence="13" id="KW-0520">NAD</keyword>
<dbReference type="AlphaFoldDB" id="H2AQS4"/>
<dbReference type="GO" id="GO:0008941">
    <property type="term" value="F:nitric oxide dioxygenase NAD(P)H activity"/>
    <property type="evidence" value="ECO:0007669"/>
    <property type="project" value="UniProtKB-EC"/>
</dbReference>
<keyword evidence="12" id="KW-0408">Iron</keyword>
<dbReference type="Proteomes" id="UP000005220">
    <property type="component" value="Chromosome 2"/>
</dbReference>
<protein>
    <recommendedName>
        <fullName evidence="4">nitric oxide dioxygenase</fullName>
        <ecNumber evidence="4">1.14.12.17</ecNumber>
    </recommendedName>
</protein>
<dbReference type="Gene3D" id="3.40.50.80">
    <property type="entry name" value="Nucleotide-binding domain of ferredoxin-NADP reductase (FNR) module"/>
    <property type="match status" value="1"/>
</dbReference>
<dbReference type="InterPro" id="IPR012292">
    <property type="entry name" value="Globin/Proto"/>
</dbReference>
<dbReference type="HOGENOM" id="CLU_003827_12_0_1"/>
<accession>H2AQS4</accession>
<dbReference type="Pfam" id="PF00175">
    <property type="entry name" value="NAD_binding_1"/>
    <property type="match status" value="1"/>
</dbReference>
<evidence type="ECO:0000256" key="11">
    <source>
        <dbReference type="ARBA" id="ARBA00023002"/>
    </source>
</evidence>
<evidence type="ECO:0000256" key="6">
    <source>
        <dbReference type="ARBA" id="ARBA00022617"/>
    </source>
</evidence>
<dbReference type="KEGG" id="kaf:KAFR_0B04280"/>
<dbReference type="PANTHER" id="PTHR43396:SF3">
    <property type="entry name" value="FLAVOHEMOPROTEIN"/>
    <property type="match status" value="1"/>
</dbReference>
<dbReference type="SUPFAM" id="SSF52343">
    <property type="entry name" value="Ferredoxin reductase-like, C-terminal NADP-linked domain"/>
    <property type="match status" value="1"/>
</dbReference>
<evidence type="ECO:0000256" key="15">
    <source>
        <dbReference type="ARBA" id="ARBA00049433"/>
    </source>
</evidence>